<evidence type="ECO:0000256" key="6">
    <source>
        <dbReference type="ARBA" id="ARBA00022691"/>
    </source>
</evidence>
<evidence type="ECO:0000256" key="5">
    <source>
        <dbReference type="ARBA" id="ARBA00022679"/>
    </source>
</evidence>
<comment type="similarity">
    <text evidence="2">Belongs to the precorrin methyltransferase family.</text>
</comment>
<dbReference type="GO" id="GO:0009236">
    <property type="term" value="P:cobalamin biosynthetic process"/>
    <property type="evidence" value="ECO:0007669"/>
    <property type="project" value="UniProtKB-UniPathway"/>
</dbReference>
<dbReference type="InterPro" id="IPR035996">
    <property type="entry name" value="4pyrrol_Methylase_sf"/>
</dbReference>
<dbReference type="InterPro" id="IPR014776">
    <property type="entry name" value="4pyrrole_Mease_sub2"/>
</dbReference>
<name>A0A645AWG4_9ZZZZ</name>
<dbReference type="Gene3D" id="3.30.950.10">
    <property type="entry name" value="Methyltransferase, Cobalt-precorrin-4 Transmethylase, Domain 2"/>
    <property type="match status" value="1"/>
</dbReference>
<keyword evidence="4 8" id="KW-0489">Methyltransferase</keyword>
<evidence type="ECO:0000256" key="1">
    <source>
        <dbReference type="ARBA" id="ARBA00004953"/>
    </source>
</evidence>
<dbReference type="InterPro" id="IPR006364">
    <property type="entry name" value="CobI/CbiL/CobIJ_dom"/>
</dbReference>
<evidence type="ECO:0000256" key="2">
    <source>
        <dbReference type="ARBA" id="ARBA00005879"/>
    </source>
</evidence>
<dbReference type="GO" id="GO:0032259">
    <property type="term" value="P:methylation"/>
    <property type="evidence" value="ECO:0007669"/>
    <property type="project" value="UniProtKB-KW"/>
</dbReference>
<dbReference type="PANTHER" id="PTHR43467:SF2">
    <property type="entry name" value="COBALT-PRECORRIN-2 C(20)-METHYLTRANSFERASE"/>
    <property type="match status" value="1"/>
</dbReference>
<accession>A0A645AWG4</accession>
<organism evidence="8">
    <name type="scientific">bioreactor metagenome</name>
    <dbReference type="NCBI Taxonomy" id="1076179"/>
    <lineage>
        <taxon>unclassified sequences</taxon>
        <taxon>metagenomes</taxon>
        <taxon>ecological metagenomes</taxon>
    </lineage>
</organism>
<evidence type="ECO:0000256" key="4">
    <source>
        <dbReference type="ARBA" id="ARBA00022603"/>
    </source>
</evidence>
<comment type="caution">
    <text evidence="8">The sequence shown here is derived from an EMBL/GenBank/DDBJ whole genome shotgun (WGS) entry which is preliminary data.</text>
</comment>
<dbReference type="Gene3D" id="3.40.1010.10">
    <property type="entry name" value="Cobalt-precorrin-4 Transmethylase, Domain 1"/>
    <property type="match status" value="1"/>
</dbReference>
<keyword evidence="6" id="KW-0949">S-adenosyl-L-methionine</keyword>
<proteinExistence type="inferred from homology"/>
<dbReference type="EC" id="2.1.1.130" evidence="8"/>
<dbReference type="PANTHER" id="PTHR43467">
    <property type="entry name" value="COBALT-PRECORRIN-2 C(20)-METHYLTRANSFERASE"/>
    <property type="match status" value="1"/>
</dbReference>
<dbReference type="SUPFAM" id="SSF53790">
    <property type="entry name" value="Tetrapyrrole methylase"/>
    <property type="match status" value="1"/>
</dbReference>
<dbReference type="InterPro" id="IPR012382">
    <property type="entry name" value="CobI/CbiL"/>
</dbReference>
<evidence type="ECO:0000313" key="8">
    <source>
        <dbReference type="EMBL" id="MPM57108.1"/>
    </source>
</evidence>
<comment type="pathway">
    <text evidence="1">Cofactor biosynthesis; adenosylcobalamin biosynthesis.</text>
</comment>
<dbReference type="InterPro" id="IPR000878">
    <property type="entry name" value="4pyrrol_Mease"/>
</dbReference>
<sequence length="253" mass="26525">MSEAAQPTTRPHILFGIGVGPGDPELITVKAVHALRHCERILVPATEASGSGAGRAETIVLAACPDVAERIVRIPFSMADRTGVTKRRAASWQASADQAVASFDAGATTIGFATIGDPSVYSTFSYLASSVREKVADLRVEVIPGITAMQALAAASRTPLVEGDEVLALVPLKRGIEPLLKVAEVADTCVVYKAGRYLPELRAHLAEIGDDAVAGIDVGLPAEQISAVSELDSAPYFTSVLWPAKRGGRGERL</sequence>
<dbReference type="NCBIfam" id="TIGR01467">
    <property type="entry name" value="cobI_cbiL"/>
    <property type="match status" value="1"/>
</dbReference>
<dbReference type="EMBL" id="VSSQ01016096">
    <property type="protein sequence ID" value="MPM57108.1"/>
    <property type="molecule type" value="Genomic_DNA"/>
</dbReference>
<dbReference type="UniPathway" id="UPA00148"/>
<dbReference type="InterPro" id="IPR014777">
    <property type="entry name" value="4pyrrole_Mease_sub1"/>
</dbReference>
<dbReference type="GO" id="GO:0030788">
    <property type="term" value="F:precorrin-2 C20-methyltransferase activity"/>
    <property type="evidence" value="ECO:0007669"/>
    <property type="project" value="UniProtKB-EC"/>
</dbReference>
<keyword evidence="5 8" id="KW-0808">Transferase</keyword>
<dbReference type="CDD" id="cd11645">
    <property type="entry name" value="Precorrin_2_C20_MT"/>
    <property type="match status" value="1"/>
</dbReference>
<evidence type="ECO:0000256" key="3">
    <source>
        <dbReference type="ARBA" id="ARBA00022573"/>
    </source>
</evidence>
<dbReference type="Pfam" id="PF00590">
    <property type="entry name" value="TP_methylase"/>
    <property type="match status" value="1"/>
</dbReference>
<evidence type="ECO:0000259" key="7">
    <source>
        <dbReference type="Pfam" id="PF00590"/>
    </source>
</evidence>
<protein>
    <submittedName>
        <fullName evidence="8">Precorrin-2 C(20)-methyltransferase</fullName>
        <ecNumber evidence="8">2.1.1.130</ecNumber>
    </submittedName>
</protein>
<feature type="domain" description="Tetrapyrrole methylase" evidence="7">
    <location>
        <begin position="14"/>
        <end position="225"/>
    </location>
</feature>
<gene>
    <name evidence="8" type="primary">cobI_4</name>
    <name evidence="8" type="ORF">SDC9_103926</name>
</gene>
<keyword evidence="3" id="KW-0169">Cobalamin biosynthesis</keyword>
<reference evidence="8" key="1">
    <citation type="submission" date="2019-08" db="EMBL/GenBank/DDBJ databases">
        <authorList>
            <person name="Kucharzyk K."/>
            <person name="Murdoch R.W."/>
            <person name="Higgins S."/>
            <person name="Loffler F."/>
        </authorList>
    </citation>
    <scope>NUCLEOTIDE SEQUENCE</scope>
</reference>
<dbReference type="PIRSF" id="PIRSF036427">
    <property type="entry name" value="Precrrn-2_mtase"/>
    <property type="match status" value="1"/>
</dbReference>
<dbReference type="AlphaFoldDB" id="A0A645AWG4"/>